<keyword evidence="2" id="KW-1185">Reference proteome</keyword>
<dbReference type="SUPFAM" id="SSF47598">
    <property type="entry name" value="Ribbon-helix-helix"/>
    <property type="match status" value="1"/>
</dbReference>
<accession>A0AA35SJN1</accession>
<sequence>MATSVQLSPEAEERLDFLASRTGRSKSFLLREIIECGLDDIEDYYLAAEVLERIRHGQEKFHTASEMRWDLALDD</sequence>
<dbReference type="AlphaFoldDB" id="A0AA35SJN1"/>
<evidence type="ECO:0000313" key="1">
    <source>
        <dbReference type="EMBL" id="CAI8030634.1"/>
    </source>
</evidence>
<evidence type="ECO:0008006" key="3">
    <source>
        <dbReference type="Google" id="ProtNLM"/>
    </source>
</evidence>
<organism evidence="1 2">
    <name type="scientific">Geodia barretti</name>
    <name type="common">Barrett's horny sponge</name>
    <dbReference type="NCBI Taxonomy" id="519541"/>
    <lineage>
        <taxon>Eukaryota</taxon>
        <taxon>Metazoa</taxon>
        <taxon>Porifera</taxon>
        <taxon>Demospongiae</taxon>
        <taxon>Heteroscleromorpha</taxon>
        <taxon>Tetractinellida</taxon>
        <taxon>Astrophorina</taxon>
        <taxon>Geodiidae</taxon>
        <taxon>Geodia</taxon>
    </lineage>
</organism>
<proteinExistence type="predicted"/>
<gene>
    <name evidence="1" type="ORF">GBAR_LOCUS17363</name>
</gene>
<evidence type="ECO:0000313" key="2">
    <source>
        <dbReference type="Proteomes" id="UP001174909"/>
    </source>
</evidence>
<dbReference type="InterPro" id="IPR010985">
    <property type="entry name" value="Ribbon_hlx_hlx"/>
</dbReference>
<dbReference type="EMBL" id="CASHTH010002488">
    <property type="protein sequence ID" value="CAI8030634.1"/>
    <property type="molecule type" value="Genomic_DNA"/>
</dbReference>
<comment type="caution">
    <text evidence="1">The sequence shown here is derived from an EMBL/GenBank/DDBJ whole genome shotgun (WGS) entry which is preliminary data.</text>
</comment>
<name>A0AA35SJN1_GEOBA</name>
<protein>
    <recommendedName>
        <fullName evidence="3">CopG family transcriptional regulator</fullName>
    </recommendedName>
</protein>
<dbReference type="GO" id="GO:0006355">
    <property type="term" value="P:regulation of DNA-templated transcription"/>
    <property type="evidence" value="ECO:0007669"/>
    <property type="project" value="InterPro"/>
</dbReference>
<dbReference type="Proteomes" id="UP001174909">
    <property type="component" value="Unassembled WGS sequence"/>
</dbReference>
<reference evidence="1" key="1">
    <citation type="submission" date="2023-03" db="EMBL/GenBank/DDBJ databases">
        <authorList>
            <person name="Steffen K."/>
            <person name="Cardenas P."/>
        </authorList>
    </citation>
    <scope>NUCLEOTIDE SEQUENCE</scope>
</reference>